<organism evidence="1 2">
    <name type="scientific">Smallanthus sonchifolius</name>
    <dbReference type="NCBI Taxonomy" id="185202"/>
    <lineage>
        <taxon>Eukaryota</taxon>
        <taxon>Viridiplantae</taxon>
        <taxon>Streptophyta</taxon>
        <taxon>Embryophyta</taxon>
        <taxon>Tracheophyta</taxon>
        <taxon>Spermatophyta</taxon>
        <taxon>Magnoliopsida</taxon>
        <taxon>eudicotyledons</taxon>
        <taxon>Gunneridae</taxon>
        <taxon>Pentapetalae</taxon>
        <taxon>asterids</taxon>
        <taxon>campanulids</taxon>
        <taxon>Asterales</taxon>
        <taxon>Asteraceae</taxon>
        <taxon>Asteroideae</taxon>
        <taxon>Heliantheae alliance</taxon>
        <taxon>Millerieae</taxon>
        <taxon>Smallanthus</taxon>
    </lineage>
</organism>
<evidence type="ECO:0000313" key="2">
    <source>
        <dbReference type="Proteomes" id="UP001056120"/>
    </source>
</evidence>
<gene>
    <name evidence="1" type="ORF">L1987_77070</name>
</gene>
<accession>A0ACB8Z7Z5</accession>
<reference evidence="1 2" key="2">
    <citation type="journal article" date="2022" name="Mol. Ecol. Resour.">
        <title>The genomes of chicory, endive, great burdock and yacon provide insights into Asteraceae paleo-polyploidization history and plant inulin production.</title>
        <authorList>
            <person name="Fan W."/>
            <person name="Wang S."/>
            <person name="Wang H."/>
            <person name="Wang A."/>
            <person name="Jiang F."/>
            <person name="Liu H."/>
            <person name="Zhao H."/>
            <person name="Xu D."/>
            <person name="Zhang Y."/>
        </authorList>
    </citation>
    <scope>NUCLEOTIDE SEQUENCE [LARGE SCALE GENOMIC DNA]</scope>
    <source>
        <strain evidence="2">cv. Yunnan</strain>
        <tissue evidence="1">Leaves</tissue>
    </source>
</reference>
<sequence>METAAVAMTEIQGRGRAMVAIRPLKGGEIVLRDSPIVLYSALPLQSDDHRDNNGYCSNCFISITQQSQNLSCSTCGSPFCTLDCQSAASATSHTPWACQTLIRLREYFSGNRLPLDLQIQARFIVSAYNLALTSQSKFQTLLSLQGSVPSQSDAVSGSYSDSDSSANFIHSLISSVCPPLPLELGLSLELTKVLLAKDKLNAFGLMEPFSEQREDRSVRAYGIYPVASFFNHDCLPNACRFDYLDAAKPSLANNTDITIRMIHDVPQGREICLSYFPVNLKYRERQKRLRDDYGFVCDCDRCKVEAGWSESEEDGIDMDDDDEDDNDEGNQETTMDEDFDEQMEGEDGDMMKGEDDFPHAYFFLNYMCDRKNCWGTLAPLSPSAAATTGVMECNVCGSFKNLDQLNNMIMNTVDKSFLPTDDDDDEETEEDQHY</sequence>
<reference evidence="2" key="1">
    <citation type="journal article" date="2022" name="Mol. Ecol. Resour.">
        <title>The genomes of chicory, endive, great burdock and yacon provide insights into Asteraceae palaeo-polyploidization history and plant inulin production.</title>
        <authorList>
            <person name="Fan W."/>
            <person name="Wang S."/>
            <person name="Wang H."/>
            <person name="Wang A."/>
            <person name="Jiang F."/>
            <person name="Liu H."/>
            <person name="Zhao H."/>
            <person name="Xu D."/>
            <person name="Zhang Y."/>
        </authorList>
    </citation>
    <scope>NUCLEOTIDE SEQUENCE [LARGE SCALE GENOMIC DNA]</scope>
    <source>
        <strain evidence="2">cv. Yunnan</strain>
    </source>
</reference>
<keyword evidence="2" id="KW-1185">Reference proteome</keyword>
<name>A0ACB8Z7Z5_9ASTR</name>
<dbReference type="EMBL" id="CM042043">
    <property type="protein sequence ID" value="KAI3694109.1"/>
    <property type="molecule type" value="Genomic_DNA"/>
</dbReference>
<dbReference type="Proteomes" id="UP001056120">
    <property type="component" value="Linkage Group LG26"/>
</dbReference>
<protein>
    <submittedName>
        <fullName evidence="1">Uncharacterized protein</fullName>
    </submittedName>
</protein>
<proteinExistence type="predicted"/>
<evidence type="ECO:0000313" key="1">
    <source>
        <dbReference type="EMBL" id="KAI3694109.1"/>
    </source>
</evidence>
<comment type="caution">
    <text evidence="1">The sequence shown here is derived from an EMBL/GenBank/DDBJ whole genome shotgun (WGS) entry which is preliminary data.</text>
</comment>